<evidence type="ECO:0000313" key="15">
    <source>
        <dbReference type="Proteomes" id="UP000094527"/>
    </source>
</evidence>
<dbReference type="PROSITE" id="PS00518">
    <property type="entry name" value="ZF_RING_1"/>
    <property type="match status" value="1"/>
</dbReference>
<reference evidence="14 15" key="1">
    <citation type="journal article" date="2016" name="Genome Biol. Evol.">
        <title>Gene Family Evolution Reflects Adaptation to Soil Environmental Stressors in the Genome of the Collembolan Orchesella cincta.</title>
        <authorList>
            <person name="Faddeeva-Vakhrusheva A."/>
            <person name="Derks M.F."/>
            <person name="Anvar S.Y."/>
            <person name="Agamennone V."/>
            <person name="Suring W."/>
            <person name="Smit S."/>
            <person name="van Straalen N.M."/>
            <person name="Roelofs D."/>
        </authorList>
    </citation>
    <scope>NUCLEOTIDE SEQUENCE [LARGE SCALE GENOMIC DNA]</scope>
    <source>
        <tissue evidence="14">Mixed pool</tissue>
    </source>
</reference>
<evidence type="ECO:0000256" key="5">
    <source>
        <dbReference type="ARBA" id="ARBA00022723"/>
    </source>
</evidence>
<evidence type="ECO:0000256" key="11">
    <source>
        <dbReference type="PROSITE-ProRule" id="PRU00175"/>
    </source>
</evidence>
<name>A0A1D2NE14_ORCCI</name>
<keyword evidence="10" id="KW-0539">Nucleus</keyword>
<keyword evidence="5" id="KW-0479">Metal-binding</keyword>
<keyword evidence="4" id="KW-0808">Transferase</keyword>
<dbReference type="InterPro" id="IPR001841">
    <property type="entry name" value="Znf_RING"/>
</dbReference>
<comment type="catalytic activity">
    <reaction evidence="1">
        <text>S-ubiquitinyl-[E2 ubiquitin-conjugating enzyme]-L-cysteine + [acceptor protein]-L-lysine = [E2 ubiquitin-conjugating enzyme]-L-cysteine + N(6)-ubiquitinyl-[acceptor protein]-L-lysine.</text>
        <dbReference type="EC" id="2.3.2.27"/>
    </reaction>
</comment>
<dbReference type="SMART" id="SM00184">
    <property type="entry name" value="RING"/>
    <property type="match status" value="1"/>
</dbReference>
<keyword evidence="15" id="KW-1185">Reference proteome</keyword>
<dbReference type="InterPro" id="IPR051657">
    <property type="entry name" value="RNF168/RNF169_E3_ubiq-ligase"/>
</dbReference>
<feature type="region of interest" description="Disordered" evidence="12">
    <location>
        <begin position="268"/>
        <end position="303"/>
    </location>
</feature>
<feature type="domain" description="RING-type" evidence="13">
    <location>
        <begin position="37"/>
        <end position="76"/>
    </location>
</feature>
<dbReference type="STRING" id="48709.A0A1D2NE14"/>
<dbReference type="InterPro" id="IPR017907">
    <property type="entry name" value="Znf_RING_CS"/>
</dbReference>
<evidence type="ECO:0000256" key="1">
    <source>
        <dbReference type="ARBA" id="ARBA00000900"/>
    </source>
</evidence>
<evidence type="ECO:0000259" key="13">
    <source>
        <dbReference type="PROSITE" id="PS50089"/>
    </source>
</evidence>
<dbReference type="PANTHER" id="PTHR23328:SF0">
    <property type="entry name" value="RING-TYPE DOMAIN-CONTAINING PROTEIN"/>
    <property type="match status" value="1"/>
</dbReference>
<comment type="caution">
    <text evidence="14">The sequence shown here is derived from an EMBL/GenBank/DDBJ whole genome shotgun (WGS) entry which is preliminary data.</text>
</comment>
<dbReference type="OrthoDB" id="426657at2759"/>
<evidence type="ECO:0000256" key="12">
    <source>
        <dbReference type="SAM" id="MobiDB-lite"/>
    </source>
</evidence>
<dbReference type="SUPFAM" id="SSF57850">
    <property type="entry name" value="RING/U-box"/>
    <property type="match status" value="1"/>
</dbReference>
<dbReference type="EMBL" id="LJIJ01000071">
    <property type="protein sequence ID" value="ODN03493.1"/>
    <property type="molecule type" value="Genomic_DNA"/>
</dbReference>
<dbReference type="GO" id="GO:0031491">
    <property type="term" value="F:nucleosome binding"/>
    <property type="evidence" value="ECO:0007669"/>
    <property type="project" value="TreeGrafter"/>
</dbReference>
<evidence type="ECO:0000256" key="2">
    <source>
        <dbReference type="ARBA" id="ARBA00004123"/>
    </source>
</evidence>
<keyword evidence="7 11" id="KW-0863">Zinc-finger</keyword>
<dbReference type="GO" id="GO:0035861">
    <property type="term" value="C:site of double-strand break"/>
    <property type="evidence" value="ECO:0007669"/>
    <property type="project" value="TreeGrafter"/>
</dbReference>
<evidence type="ECO:0000256" key="8">
    <source>
        <dbReference type="ARBA" id="ARBA00022786"/>
    </source>
</evidence>
<dbReference type="GO" id="GO:0008270">
    <property type="term" value="F:zinc ion binding"/>
    <property type="evidence" value="ECO:0007669"/>
    <property type="project" value="UniProtKB-KW"/>
</dbReference>
<evidence type="ECO:0000256" key="4">
    <source>
        <dbReference type="ARBA" id="ARBA00022679"/>
    </source>
</evidence>
<dbReference type="Gene3D" id="3.30.40.10">
    <property type="entry name" value="Zinc/RING finger domain, C3HC4 (zinc finger)"/>
    <property type="match status" value="1"/>
</dbReference>
<dbReference type="EC" id="2.3.2.27" evidence="3"/>
<evidence type="ECO:0000256" key="7">
    <source>
        <dbReference type="ARBA" id="ARBA00022771"/>
    </source>
</evidence>
<dbReference type="Proteomes" id="UP000094527">
    <property type="component" value="Unassembled WGS sequence"/>
</dbReference>
<comment type="subcellular location">
    <subcellularLocation>
        <location evidence="2">Nucleus</location>
    </subcellularLocation>
</comment>
<proteinExistence type="predicted"/>
<dbReference type="GO" id="GO:0061630">
    <property type="term" value="F:ubiquitin protein ligase activity"/>
    <property type="evidence" value="ECO:0007669"/>
    <property type="project" value="UniProtKB-EC"/>
</dbReference>
<dbReference type="PANTHER" id="PTHR23328">
    <property type="entry name" value="RING-TYPE DOMAIN-CONTAINING PROTEIN"/>
    <property type="match status" value="1"/>
</dbReference>
<dbReference type="PROSITE" id="PS50089">
    <property type="entry name" value="ZF_RING_2"/>
    <property type="match status" value="1"/>
</dbReference>
<feature type="compositionally biased region" description="Polar residues" evidence="12">
    <location>
        <begin position="273"/>
        <end position="285"/>
    </location>
</feature>
<protein>
    <recommendedName>
        <fullName evidence="3">RING-type E3 ubiquitin transferase</fullName>
        <ecNumber evidence="3">2.3.2.27</ecNumber>
    </recommendedName>
</protein>
<evidence type="ECO:0000256" key="9">
    <source>
        <dbReference type="ARBA" id="ARBA00022833"/>
    </source>
</evidence>
<keyword evidence="8" id="KW-0833">Ubl conjugation pathway</keyword>
<dbReference type="AlphaFoldDB" id="A0A1D2NE14"/>
<evidence type="ECO:0000256" key="3">
    <source>
        <dbReference type="ARBA" id="ARBA00012483"/>
    </source>
</evidence>
<keyword evidence="6" id="KW-0227">DNA damage</keyword>
<accession>A0A1D2NE14</accession>
<evidence type="ECO:0000313" key="14">
    <source>
        <dbReference type="EMBL" id="ODN03493.1"/>
    </source>
</evidence>
<sequence length="552" mass="62684">MDNIAGAKRPRKQFTEESEAIGIADKPGKLTREDVTCPICWSILYEPTTLPCKHSFCIKCLKRHVEEASIHCPCCRCRLGIWSRRVSKSQTHLDEPLWNRIQAEFPKLVEARLKDLDSPDILEDEWSPLFEDHENTNPVRTIIDGTICTEPGEVRAELLQIQEEHEKDIERKRLLEEAASVELIRKMQEEEKNQRLTFNSSLEEEDFLFAKRLQSKLRKEDERFIAAAMPRRISSRIKRPVRRNLTEELDDVGNSSFDSFSSFSKTSRDSSFCEDQSPSRHTSAQAFKKRKKKPSCTVTSENVMENSPDICSKAYLLIPPKPVRKTPAFVAPAPVENFSVEFEAQAPVGKTYQVGEAEIIPGKENLEARSVPNLSFAELFNEADDKENLIDLTCSQEDPEINTTSQETSTSSNLSVCLNENGNDLVHQMTETMPSSSPVPPTPDKNFHSRIQEGMSIDMILNDSFNGLSPFGKVYNEVVLGEKEYECLILEGTALQAHKQKLEQEAQDRAFAKSLNSWLRLGLPSPGRSENMYRLRRSVRMETPVVGENNVD</sequence>
<evidence type="ECO:0000256" key="6">
    <source>
        <dbReference type="ARBA" id="ARBA00022763"/>
    </source>
</evidence>
<dbReference type="GO" id="GO:0005634">
    <property type="term" value="C:nucleus"/>
    <property type="evidence" value="ECO:0007669"/>
    <property type="project" value="UniProtKB-SubCell"/>
</dbReference>
<evidence type="ECO:0000256" key="10">
    <source>
        <dbReference type="ARBA" id="ARBA00023242"/>
    </source>
</evidence>
<gene>
    <name evidence="14" type="ORF">Ocin01_03164</name>
</gene>
<organism evidence="14 15">
    <name type="scientific">Orchesella cincta</name>
    <name type="common">Springtail</name>
    <name type="synonym">Podura cincta</name>
    <dbReference type="NCBI Taxonomy" id="48709"/>
    <lineage>
        <taxon>Eukaryota</taxon>
        <taxon>Metazoa</taxon>
        <taxon>Ecdysozoa</taxon>
        <taxon>Arthropoda</taxon>
        <taxon>Hexapoda</taxon>
        <taxon>Collembola</taxon>
        <taxon>Entomobryomorpha</taxon>
        <taxon>Entomobryoidea</taxon>
        <taxon>Orchesellidae</taxon>
        <taxon>Orchesellinae</taxon>
        <taxon>Orchesella</taxon>
    </lineage>
</organism>
<dbReference type="Pfam" id="PF13923">
    <property type="entry name" value="zf-C3HC4_2"/>
    <property type="match status" value="1"/>
</dbReference>
<dbReference type="CDD" id="cd22249">
    <property type="entry name" value="UDM1_RNF168_RNF169-like"/>
    <property type="match status" value="1"/>
</dbReference>
<dbReference type="GO" id="GO:0006302">
    <property type="term" value="P:double-strand break repair"/>
    <property type="evidence" value="ECO:0007669"/>
    <property type="project" value="TreeGrafter"/>
</dbReference>
<dbReference type="InterPro" id="IPR013083">
    <property type="entry name" value="Znf_RING/FYVE/PHD"/>
</dbReference>
<keyword evidence="9" id="KW-0862">Zinc</keyword>